<dbReference type="Pfam" id="PF00096">
    <property type="entry name" value="zf-C2H2"/>
    <property type="match status" value="2"/>
</dbReference>
<feature type="domain" description="C2H2-type" evidence="3">
    <location>
        <begin position="299"/>
        <end position="322"/>
    </location>
</feature>
<feature type="domain" description="C2H2-type" evidence="3">
    <location>
        <begin position="354"/>
        <end position="381"/>
    </location>
</feature>
<evidence type="ECO:0000256" key="1">
    <source>
        <dbReference type="PROSITE-ProRule" id="PRU00042"/>
    </source>
</evidence>
<feature type="domain" description="C2H2-type" evidence="3">
    <location>
        <begin position="473"/>
        <end position="501"/>
    </location>
</feature>
<evidence type="ECO:0000313" key="4">
    <source>
        <dbReference type="EnsemblMetazoa" id="AMEC019960-PA"/>
    </source>
</evidence>
<keyword evidence="1" id="KW-0479">Metal-binding</keyword>
<dbReference type="InterPro" id="IPR013087">
    <property type="entry name" value="Znf_C2H2_type"/>
</dbReference>
<dbReference type="Gene3D" id="3.30.160.60">
    <property type="entry name" value="Classic Zinc Finger"/>
    <property type="match status" value="4"/>
</dbReference>
<dbReference type="PROSITE" id="PS00028">
    <property type="entry name" value="ZINC_FINGER_C2H2_1"/>
    <property type="match status" value="8"/>
</dbReference>
<evidence type="ECO:0000313" key="5">
    <source>
        <dbReference type="Proteomes" id="UP000075902"/>
    </source>
</evidence>
<reference evidence="4" key="2">
    <citation type="submission" date="2020-05" db="UniProtKB">
        <authorList>
            <consortium name="EnsemblMetazoa"/>
        </authorList>
    </citation>
    <scope>IDENTIFICATION</scope>
    <source>
        <strain evidence="4">CM1001059</strain>
    </source>
</reference>
<evidence type="ECO:0000259" key="3">
    <source>
        <dbReference type="PROSITE" id="PS50157"/>
    </source>
</evidence>
<name>A0A182UGG0_9DIPT</name>
<feature type="domain" description="C2H2-type" evidence="3">
    <location>
        <begin position="444"/>
        <end position="472"/>
    </location>
</feature>
<feature type="domain" description="C2H2-type" evidence="3">
    <location>
        <begin position="325"/>
        <end position="353"/>
    </location>
</feature>
<dbReference type="STRING" id="34690.A0A182UGG0"/>
<keyword evidence="5" id="KW-1185">Reference proteome</keyword>
<dbReference type="VEuPathDB" id="VectorBase:AMEC019960"/>
<protein>
    <recommendedName>
        <fullName evidence="3">C2H2-type domain-containing protein</fullName>
    </recommendedName>
</protein>
<organism evidence="4 5">
    <name type="scientific">Anopheles melas</name>
    <dbReference type="NCBI Taxonomy" id="34690"/>
    <lineage>
        <taxon>Eukaryota</taxon>
        <taxon>Metazoa</taxon>
        <taxon>Ecdysozoa</taxon>
        <taxon>Arthropoda</taxon>
        <taxon>Hexapoda</taxon>
        <taxon>Insecta</taxon>
        <taxon>Pterygota</taxon>
        <taxon>Neoptera</taxon>
        <taxon>Endopterygota</taxon>
        <taxon>Diptera</taxon>
        <taxon>Nematocera</taxon>
        <taxon>Culicoidea</taxon>
        <taxon>Culicidae</taxon>
        <taxon>Anophelinae</taxon>
        <taxon>Anopheles</taxon>
    </lineage>
</organism>
<evidence type="ECO:0000256" key="2">
    <source>
        <dbReference type="SAM" id="MobiDB-lite"/>
    </source>
</evidence>
<dbReference type="InterPro" id="IPR036236">
    <property type="entry name" value="Znf_C2H2_sf"/>
</dbReference>
<dbReference type="PANTHER" id="PTHR23225:SF2">
    <property type="entry name" value="AT09679P-RELATED"/>
    <property type="match status" value="1"/>
</dbReference>
<dbReference type="SUPFAM" id="SSF57667">
    <property type="entry name" value="beta-beta-alpha zinc fingers"/>
    <property type="match status" value="3"/>
</dbReference>
<dbReference type="EnsemblMetazoa" id="AMEC019960-RA">
    <property type="protein sequence ID" value="AMEC019960-PA"/>
    <property type="gene ID" value="AMEC019960"/>
</dbReference>
<keyword evidence="1" id="KW-0863">Zinc-finger</keyword>
<proteinExistence type="predicted"/>
<feature type="domain" description="C2H2-type" evidence="3">
    <location>
        <begin position="268"/>
        <end position="296"/>
    </location>
</feature>
<accession>A0A182UGG0</accession>
<dbReference type="Pfam" id="PF13912">
    <property type="entry name" value="zf-C2H2_6"/>
    <property type="match status" value="3"/>
</dbReference>
<feature type="domain" description="C2H2-type" evidence="3">
    <location>
        <begin position="416"/>
        <end position="444"/>
    </location>
</feature>
<feature type="compositionally biased region" description="Basic and acidic residues" evidence="2">
    <location>
        <begin position="117"/>
        <end position="133"/>
    </location>
</feature>
<sequence>MENPDRVCYFCLEDSDLSTLNDEELKVTFPSDSSSLICGRCRQIIEDFYYYAERVARNQEQLRAKLLNRQLKQETLEEIVICPDPSSEARPENSVESVDRKSVPIALTIETVDDVDDQRWGIKEEEHDVHNEENEKEEEEDEDEDDQEYIPPDSRSEQSSPEPETIDELPKIKAKPRAATSSTKKPAAGDARAAKEKETNPSTEQMVLEHYKLSCDICSAPLTDFSDLGKHYRQQHNVTGYLRCCNKKIVKKCWMIEHLQLHLNPDAFRCEQCARSYSSSKVLKEHLKEVHAAAAERSFPCETCRKAFVSRAHLNAHVMVAHGSVSCPQCDKVLASQGSLRKHLVAVHGEGEKHVCEVCARVFRSKQSFDTHRKVHAGNRLESKVQCDLCQAWLMDKYCLTKHVRRMHADQDGEPVACAECGRSFRNQNALNGHMWRAHQESRFECERCHKRFKRPHHMREHIAIHHTGDELYGCKYCSERFNTRNKQLSHRKTAHPEEFAEELRKPHSNAQYATSDGLMRRITGTLVQGNIATSVTTAVTSSGGVTS</sequence>
<dbReference type="PANTHER" id="PTHR23225">
    <property type="entry name" value="ZINC FINGER PROTEIN"/>
    <property type="match status" value="1"/>
</dbReference>
<reference evidence="5" key="1">
    <citation type="submission" date="2014-01" db="EMBL/GenBank/DDBJ databases">
        <title>The Genome Sequence of Anopheles melas CM1001059_A (V2).</title>
        <authorList>
            <consortium name="The Broad Institute Genomics Platform"/>
            <person name="Neafsey D.E."/>
            <person name="Besansky N."/>
            <person name="Howell P."/>
            <person name="Walton C."/>
            <person name="Young S.K."/>
            <person name="Zeng Q."/>
            <person name="Gargeya S."/>
            <person name="Fitzgerald M."/>
            <person name="Haas B."/>
            <person name="Abouelleil A."/>
            <person name="Allen A.W."/>
            <person name="Alvarado L."/>
            <person name="Arachchi H.M."/>
            <person name="Berlin A.M."/>
            <person name="Chapman S.B."/>
            <person name="Gainer-Dewar J."/>
            <person name="Goldberg J."/>
            <person name="Griggs A."/>
            <person name="Gujja S."/>
            <person name="Hansen M."/>
            <person name="Howarth C."/>
            <person name="Imamovic A."/>
            <person name="Ireland A."/>
            <person name="Larimer J."/>
            <person name="McCowan C."/>
            <person name="Murphy C."/>
            <person name="Pearson M."/>
            <person name="Poon T.W."/>
            <person name="Priest M."/>
            <person name="Roberts A."/>
            <person name="Saif S."/>
            <person name="Shea T."/>
            <person name="Sisk P."/>
            <person name="Sykes S."/>
            <person name="Wortman J."/>
            <person name="Nusbaum C."/>
            <person name="Birren B."/>
        </authorList>
    </citation>
    <scope>NUCLEOTIDE SEQUENCE [LARGE SCALE GENOMIC DNA]</scope>
    <source>
        <strain evidence="5">CM1001059</strain>
    </source>
</reference>
<feature type="compositionally biased region" description="Acidic residues" evidence="2">
    <location>
        <begin position="134"/>
        <end position="148"/>
    </location>
</feature>
<dbReference type="InterPro" id="IPR012934">
    <property type="entry name" value="Znf_AD"/>
</dbReference>
<dbReference type="GO" id="GO:0003700">
    <property type="term" value="F:DNA-binding transcription factor activity"/>
    <property type="evidence" value="ECO:0007669"/>
    <property type="project" value="InterPro"/>
</dbReference>
<dbReference type="GO" id="GO:0005634">
    <property type="term" value="C:nucleus"/>
    <property type="evidence" value="ECO:0007669"/>
    <property type="project" value="InterPro"/>
</dbReference>
<dbReference type="PROSITE" id="PS50157">
    <property type="entry name" value="ZINC_FINGER_C2H2_2"/>
    <property type="match status" value="7"/>
</dbReference>
<dbReference type="SMART" id="SM00868">
    <property type="entry name" value="zf-AD"/>
    <property type="match status" value="1"/>
</dbReference>
<dbReference type="GO" id="GO:0008270">
    <property type="term" value="F:zinc ion binding"/>
    <property type="evidence" value="ECO:0007669"/>
    <property type="project" value="UniProtKB-KW"/>
</dbReference>
<dbReference type="SMART" id="SM00355">
    <property type="entry name" value="ZnF_C2H2"/>
    <property type="match status" value="9"/>
</dbReference>
<keyword evidence="1" id="KW-0862">Zinc</keyword>
<dbReference type="InterPro" id="IPR039970">
    <property type="entry name" value="TF_Grauzone"/>
</dbReference>
<dbReference type="Proteomes" id="UP000075902">
    <property type="component" value="Unassembled WGS sequence"/>
</dbReference>
<dbReference type="AlphaFoldDB" id="A0A182UGG0"/>
<feature type="region of interest" description="Disordered" evidence="2">
    <location>
        <begin position="116"/>
        <end position="204"/>
    </location>
</feature>